<name>A0A317F1G8_9SPHI</name>
<reference evidence="2" key="1">
    <citation type="submission" date="2018-05" db="EMBL/GenBank/DDBJ databases">
        <title>Pedobacter paludis sp. nov., isolated from wetland soil.</title>
        <authorList>
            <person name="Zhang Y."/>
        </authorList>
    </citation>
    <scope>NUCLEOTIDE SEQUENCE [LARGE SCALE GENOMIC DNA]</scope>
    <source>
        <strain evidence="2">R-8</strain>
    </source>
</reference>
<evidence type="ECO:0000313" key="1">
    <source>
        <dbReference type="EMBL" id="PWS31887.1"/>
    </source>
</evidence>
<proteinExistence type="predicted"/>
<dbReference type="EMBL" id="QGNY01000003">
    <property type="protein sequence ID" value="PWS31887.1"/>
    <property type="molecule type" value="Genomic_DNA"/>
</dbReference>
<evidence type="ECO:0000313" key="2">
    <source>
        <dbReference type="Proteomes" id="UP000245391"/>
    </source>
</evidence>
<gene>
    <name evidence="1" type="ORF">DF947_08805</name>
</gene>
<sequence length="150" mass="17897">MCFFNFLFNYFTAPPASLQIAHKTDCKSRTILFKNQGVRRKNLEWEDSSFELTVKQLRIFSKPKSYTRHAEHVSYPNSLKTRFWKAVTVILRLPLVPLMLQATMKNCWLSANIGFRWQMKFEILPAKQLIITKAKTIRKRQIYFFLHHVK</sequence>
<accession>A0A317F1G8</accession>
<dbReference type="AlphaFoldDB" id="A0A317F1G8"/>
<organism evidence="1 2">
    <name type="scientific">Pedobacter paludis</name>
    <dbReference type="NCBI Taxonomy" id="2203212"/>
    <lineage>
        <taxon>Bacteria</taxon>
        <taxon>Pseudomonadati</taxon>
        <taxon>Bacteroidota</taxon>
        <taxon>Sphingobacteriia</taxon>
        <taxon>Sphingobacteriales</taxon>
        <taxon>Sphingobacteriaceae</taxon>
        <taxon>Pedobacter</taxon>
    </lineage>
</organism>
<dbReference type="Proteomes" id="UP000245391">
    <property type="component" value="Unassembled WGS sequence"/>
</dbReference>
<protein>
    <submittedName>
        <fullName evidence="1">Uncharacterized protein</fullName>
    </submittedName>
</protein>
<keyword evidence="2" id="KW-1185">Reference proteome</keyword>
<comment type="caution">
    <text evidence="1">The sequence shown here is derived from an EMBL/GenBank/DDBJ whole genome shotgun (WGS) entry which is preliminary data.</text>
</comment>